<evidence type="ECO:0000313" key="11">
    <source>
        <dbReference type="EMBL" id="OIR05507.1"/>
    </source>
</evidence>
<dbReference type="PIRSF" id="PIRSF006603">
    <property type="entry name" value="DinF"/>
    <property type="match status" value="1"/>
</dbReference>
<dbReference type="PANTHER" id="PTHR43298:SF2">
    <property type="entry name" value="FMN_FAD EXPORTER YEEO-RELATED"/>
    <property type="match status" value="1"/>
</dbReference>
<feature type="transmembrane region" description="Helical" evidence="10">
    <location>
        <begin position="349"/>
        <end position="366"/>
    </location>
</feature>
<feature type="transmembrane region" description="Helical" evidence="10">
    <location>
        <begin position="12"/>
        <end position="31"/>
    </location>
</feature>
<evidence type="ECO:0000256" key="7">
    <source>
        <dbReference type="ARBA" id="ARBA00023065"/>
    </source>
</evidence>
<dbReference type="InterPro" id="IPR050222">
    <property type="entry name" value="MATE_MdtK"/>
</dbReference>
<feature type="transmembrane region" description="Helical" evidence="10">
    <location>
        <begin position="88"/>
        <end position="108"/>
    </location>
</feature>
<keyword evidence="6 10" id="KW-1133">Transmembrane helix</keyword>
<keyword evidence="2" id="KW-0813">Transport</keyword>
<feature type="transmembrane region" description="Helical" evidence="10">
    <location>
        <begin position="387"/>
        <end position="408"/>
    </location>
</feature>
<dbReference type="PANTHER" id="PTHR43298">
    <property type="entry name" value="MULTIDRUG RESISTANCE PROTEIN NORM-RELATED"/>
    <property type="match status" value="1"/>
</dbReference>
<dbReference type="CDD" id="cd13131">
    <property type="entry name" value="MATE_NorM_like"/>
    <property type="match status" value="1"/>
</dbReference>
<name>A0A1J5SC23_9ZZZZ</name>
<keyword evidence="7" id="KW-0406">Ion transport</keyword>
<feature type="transmembrane region" description="Helical" evidence="10">
    <location>
        <begin position="240"/>
        <end position="263"/>
    </location>
</feature>
<evidence type="ECO:0000256" key="1">
    <source>
        <dbReference type="ARBA" id="ARBA00004651"/>
    </source>
</evidence>
<feature type="transmembrane region" description="Helical" evidence="10">
    <location>
        <begin position="188"/>
        <end position="212"/>
    </location>
</feature>
<evidence type="ECO:0000256" key="10">
    <source>
        <dbReference type="SAM" id="Phobius"/>
    </source>
</evidence>
<comment type="caution">
    <text evidence="11">The sequence shown here is derived from an EMBL/GenBank/DDBJ whole genome shotgun (WGS) entry which is preliminary data.</text>
</comment>
<evidence type="ECO:0000256" key="9">
    <source>
        <dbReference type="ARBA" id="ARBA00031636"/>
    </source>
</evidence>
<evidence type="ECO:0000256" key="8">
    <source>
        <dbReference type="ARBA" id="ARBA00023136"/>
    </source>
</evidence>
<reference evidence="11" key="1">
    <citation type="submission" date="2016-10" db="EMBL/GenBank/DDBJ databases">
        <title>Sequence of Gallionella enrichment culture.</title>
        <authorList>
            <person name="Poehlein A."/>
            <person name="Muehling M."/>
            <person name="Daniel R."/>
        </authorList>
    </citation>
    <scope>NUCLEOTIDE SEQUENCE</scope>
</reference>
<feature type="transmembrane region" description="Helical" evidence="10">
    <location>
        <begin position="43"/>
        <end position="68"/>
    </location>
</feature>
<comment type="subcellular location">
    <subcellularLocation>
        <location evidence="1">Cell membrane</location>
        <topology evidence="1">Multi-pass membrane protein</topology>
    </subcellularLocation>
</comment>
<evidence type="ECO:0000256" key="5">
    <source>
        <dbReference type="ARBA" id="ARBA00022692"/>
    </source>
</evidence>
<dbReference type="NCBIfam" id="TIGR00797">
    <property type="entry name" value="matE"/>
    <property type="match status" value="1"/>
</dbReference>
<sequence>MQHPTSSTRELIHLGWPMLVAQLAMMANAVIDTAMAGRLTVIDLASVGIAASIMATILMSLISVLLAVPPIIAHLHGAGQRAEIGREIHQGIWISLALALVAILLLRFPGPFIAISHLQPAVETKVRAYLAASAWGVPAAFALRLFFGLSTGIKRPRPVMLFNLLSLAIKVPLNALFMFGLFGFPEMGSTGCAVATALDAWLMAALAWAWCLNNPRYAEFELRRRITAPDFAAIREFLKLGLPIGLTFIADVTAFTFMALFIARLGPVVSGAHQIAANLAALAFMIPLSLGNATSVLVGQALGAGQPQHARHICWEAIRFGMSIAIVLCLTFWLGAPYIAAFYTTDHQVQAIAIPLIMMVGLYHLGDAIQAITVNALRGYKKSVVPMVIYTITLWVPGLGGGIVLGLTGFFGPARGAPGFWLAAIASIWLVGGLMAAYLNLTSKQHCVHQPADSGMESVTGVK</sequence>
<evidence type="ECO:0000256" key="3">
    <source>
        <dbReference type="ARBA" id="ARBA00022449"/>
    </source>
</evidence>
<keyword evidence="8 10" id="KW-0472">Membrane</keyword>
<feature type="transmembrane region" description="Helical" evidence="10">
    <location>
        <begin position="420"/>
        <end position="441"/>
    </location>
</feature>
<evidence type="ECO:0000256" key="6">
    <source>
        <dbReference type="ARBA" id="ARBA00022989"/>
    </source>
</evidence>
<dbReference type="InterPro" id="IPR002528">
    <property type="entry name" value="MATE_fam"/>
</dbReference>
<dbReference type="GO" id="GO:0015297">
    <property type="term" value="F:antiporter activity"/>
    <property type="evidence" value="ECO:0007669"/>
    <property type="project" value="UniProtKB-KW"/>
</dbReference>
<proteinExistence type="predicted"/>
<dbReference type="AlphaFoldDB" id="A0A1J5SC23"/>
<evidence type="ECO:0000256" key="4">
    <source>
        <dbReference type="ARBA" id="ARBA00022475"/>
    </source>
</evidence>
<keyword evidence="3" id="KW-0050">Antiport</keyword>
<dbReference type="EMBL" id="MLJW01000049">
    <property type="protein sequence ID" value="OIR05507.1"/>
    <property type="molecule type" value="Genomic_DNA"/>
</dbReference>
<accession>A0A1J5SC23</accession>
<feature type="transmembrane region" description="Helical" evidence="10">
    <location>
        <begin position="275"/>
        <end position="299"/>
    </location>
</feature>
<evidence type="ECO:0000256" key="2">
    <source>
        <dbReference type="ARBA" id="ARBA00022448"/>
    </source>
</evidence>
<keyword evidence="5 10" id="KW-0812">Transmembrane</keyword>
<keyword evidence="4" id="KW-1003">Cell membrane</keyword>
<organism evidence="11">
    <name type="scientific">mine drainage metagenome</name>
    <dbReference type="NCBI Taxonomy" id="410659"/>
    <lineage>
        <taxon>unclassified sequences</taxon>
        <taxon>metagenomes</taxon>
        <taxon>ecological metagenomes</taxon>
    </lineage>
</organism>
<gene>
    <name evidence="11" type="primary">norM_2</name>
    <name evidence="11" type="ORF">GALL_122500</name>
</gene>
<dbReference type="GO" id="GO:0006811">
    <property type="term" value="P:monoatomic ion transport"/>
    <property type="evidence" value="ECO:0007669"/>
    <property type="project" value="UniProtKB-KW"/>
</dbReference>
<feature type="transmembrane region" description="Helical" evidence="10">
    <location>
        <begin position="159"/>
        <end position="182"/>
    </location>
</feature>
<dbReference type="GO" id="GO:0005886">
    <property type="term" value="C:plasma membrane"/>
    <property type="evidence" value="ECO:0007669"/>
    <property type="project" value="UniProtKB-SubCell"/>
</dbReference>
<feature type="transmembrane region" description="Helical" evidence="10">
    <location>
        <begin position="320"/>
        <end position="343"/>
    </location>
</feature>
<dbReference type="Pfam" id="PF01554">
    <property type="entry name" value="MatE"/>
    <property type="match status" value="2"/>
</dbReference>
<dbReference type="GO" id="GO:0042910">
    <property type="term" value="F:xenobiotic transmembrane transporter activity"/>
    <property type="evidence" value="ECO:0007669"/>
    <property type="project" value="InterPro"/>
</dbReference>
<feature type="transmembrane region" description="Helical" evidence="10">
    <location>
        <begin position="128"/>
        <end position="147"/>
    </location>
</feature>
<protein>
    <recommendedName>
        <fullName evidence="9">Multidrug-efflux transporter</fullName>
    </recommendedName>
</protein>
<dbReference type="InterPro" id="IPR048279">
    <property type="entry name" value="MdtK-like"/>
</dbReference>